<dbReference type="EMBL" id="QRVM01000012">
    <property type="protein sequence ID" value="RGS47524.1"/>
    <property type="molecule type" value="Genomic_DNA"/>
</dbReference>
<comment type="caution">
    <text evidence="1">The sequence shown here is derived from an EMBL/GenBank/DDBJ whole genome shotgun (WGS) entry which is preliminary data.</text>
</comment>
<evidence type="ECO:0000313" key="4">
    <source>
        <dbReference type="Proteomes" id="UP000285274"/>
    </source>
</evidence>
<dbReference type="EMBL" id="QSAT01000004">
    <property type="protein sequence ID" value="RGW76402.1"/>
    <property type="molecule type" value="Genomic_DNA"/>
</dbReference>
<gene>
    <name evidence="2" type="ORF">DWV56_02305</name>
    <name evidence="1" type="ORF">DWX92_04155</name>
</gene>
<evidence type="ECO:0008006" key="5">
    <source>
        <dbReference type="Google" id="ProtNLM"/>
    </source>
</evidence>
<evidence type="ECO:0000313" key="2">
    <source>
        <dbReference type="EMBL" id="RGW76402.1"/>
    </source>
</evidence>
<dbReference type="RefSeq" id="WP_118319731.1">
    <property type="nucleotide sequence ID" value="NZ_CAUBVL010000048.1"/>
</dbReference>
<protein>
    <recommendedName>
        <fullName evidence="5">Type III toxin-antitoxin system ToxN/AbiQ family toxin</fullName>
    </recommendedName>
</protein>
<dbReference type="InterPro" id="IPR049929">
    <property type="entry name" value="TenpN-like"/>
</dbReference>
<dbReference type="AlphaFoldDB" id="A0A412J5I8"/>
<accession>A0A412J5I8</accession>
<proteinExistence type="predicted"/>
<name>A0A412J5I8_9FIRM</name>
<evidence type="ECO:0000313" key="3">
    <source>
        <dbReference type="Proteomes" id="UP000284651"/>
    </source>
</evidence>
<evidence type="ECO:0000313" key="1">
    <source>
        <dbReference type="EMBL" id="RGS47524.1"/>
    </source>
</evidence>
<sequence>MSFVLCFIKESYFIDHAYFVKMLDSGNTNKQSQRTHLCLKFTYNSNTFYIPLRNNLGPEIRKYGRIGHSLPSPSRPNAGLDFRYALVINSLDYIEPQTIQKIPNSQYNKLQDDISDIEKEFKTYLMGFIKAIKKNRIHREPLFRESSLINFVSELNDSHL</sequence>
<dbReference type="Proteomes" id="UP000284651">
    <property type="component" value="Unassembled WGS sequence"/>
</dbReference>
<dbReference type="CDD" id="cd17493">
    <property type="entry name" value="toxin_TenpN"/>
    <property type="match status" value="1"/>
</dbReference>
<reference evidence="3 4" key="1">
    <citation type="submission" date="2018-08" db="EMBL/GenBank/DDBJ databases">
        <title>A genome reference for cultivated species of the human gut microbiota.</title>
        <authorList>
            <person name="Zou Y."/>
            <person name="Xue W."/>
            <person name="Luo G."/>
        </authorList>
    </citation>
    <scope>NUCLEOTIDE SEQUENCE [LARGE SCALE GENOMIC DNA]</scope>
    <source>
        <strain evidence="2 3">AF10-31</strain>
        <strain evidence="1 4">AF22-10AC</strain>
    </source>
</reference>
<dbReference type="Proteomes" id="UP000285274">
    <property type="component" value="Unassembled WGS sequence"/>
</dbReference>
<organism evidence="1 4">
    <name type="scientific">Holdemanella biformis</name>
    <dbReference type="NCBI Taxonomy" id="1735"/>
    <lineage>
        <taxon>Bacteria</taxon>
        <taxon>Bacillati</taxon>
        <taxon>Bacillota</taxon>
        <taxon>Erysipelotrichia</taxon>
        <taxon>Erysipelotrichales</taxon>
        <taxon>Erysipelotrichaceae</taxon>
        <taxon>Holdemanella</taxon>
    </lineage>
</organism>